<reference evidence="2" key="1">
    <citation type="submission" date="2018-05" db="EMBL/GenBank/DDBJ databases">
        <authorList>
            <person name="Lanie J.A."/>
            <person name="Ng W.-L."/>
            <person name="Kazmierczak K.M."/>
            <person name="Andrzejewski T.M."/>
            <person name="Davidsen T.M."/>
            <person name="Wayne K.J."/>
            <person name="Tettelin H."/>
            <person name="Glass J.I."/>
            <person name="Rusch D."/>
            <person name="Podicherti R."/>
            <person name="Tsui H.-C.T."/>
            <person name="Winkler M.E."/>
        </authorList>
    </citation>
    <scope>NUCLEOTIDE SEQUENCE</scope>
</reference>
<sequence length="180" mass="19552">MKIEAVNSIYFNSDRELIGNNFDGSGFAASLIGYNHIIRNRTIALFGSGGAARSLAFALAEAGAGRLVIINRTVEKAESLAEKLQKLHGNQEITFSCSGQLDLKNVDIAINATSLGLNKEDPLPFNPAETGENCLIAEINVVPETTSLLESALSIGRKVHYGAPMVEYQIPMHSEFLRMW</sequence>
<organism evidence="2">
    <name type="scientific">marine metagenome</name>
    <dbReference type="NCBI Taxonomy" id="408172"/>
    <lineage>
        <taxon>unclassified sequences</taxon>
        <taxon>metagenomes</taxon>
        <taxon>ecological metagenomes</taxon>
    </lineage>
</organism>
<dbReference type="InterPro" id="IPR006151">
    <property type="entry name" value="Shikm_DH/Glu-tRNA_Rdtase"/>
</dbReference>
<dbReference type="Pfam" id="PF01488">
    <property type="entry name" value="Shikimate_DH"/>
    <property type="match status" value="1"/>
</dbReference>
<protein>
    <recommendedName>
        <fullName evidence="1">Quinate/shikimate 5-dehydrogenase/glutamyl-tRNA reductase domain-containing protein</fullName>
    </recommendedName>
</protein>
<dbReference type="PANTHER" id="PTHR21089">
    <property type="entry name" value="SHIKIMATE DEHYDROGENASE"/>
    <property type="match status" value="1"/>
</dbReference>
<evidence type="ECO:0000259" key="1">
    <source>
        <dbReference type="Pfam" id="PF01488"/>
    </source>
</evidence>
<dbReference type="GO" id="GO:0005829">
    <property type="term" value="C:cytosol"/>
    <property type="evidence" value="ECO:0007669"/>
    <property type="project" value="TreeGrafter"/>
</dbReference>
<gene>
    <name evidence="2" type="ORF">METZ01_LOCUS185840</name>
</gene>
<dbReference type="AlphaFoldDB" id="A0A382D3A2"/>
<dbReference type="Gene3D" id="3.40.50.10860">
    <property type="entry name" value="Leucine Dehydrogenase, chain A, domain 1"/>
    <property type="match status" value="1"/>
</dbReference>
<dbReference type="SUPFAM" id="SSF51735">
    <property type="entry name" value="NAD(P)-binding Rossmann-fold domains"/>
    <property type="match status" value="1"/>
</dbReference>
<feature type="domain" description="Quinate/shikimate 5-dehydrogenase/glutamyl-tRNA reductase" evidence="1">
    <location>
        <begin position="39"/>
        <end position="114"/>
    </location>
</feature>
<dbReference type="InterPro" id="IPR036291">
    <property type="entry name" value="NAD(P)-bd_dom_sf"/>
</dbReference>
<dbReference type="CDD" id="cd01065">
    <property type="entry name" value="NAD_bind_Shikimate_DH"/>
    <property type="match status" value="1"/>
</dbReference>
<dbReference type="InterPro" id="IPR022893">
    <property type="entry name" value="Shikimate_DH_fam"/>
</dbReference>
<dbReference type="GO" id="GO:0050661">
    <property type="term" value="F:NADP binding"/>
    <property type="evidence" value="ECO:0007669"/>
    <property type="project" value="TreeGrafter"/>
</dbReference>
<accession>A0A382D3A2</accession>
<dbReference type="PANTHER" id="PTHR21089:SF1">
    <property type="entry name" value="BIFUNCTIONAL 3-DEHYDROQUINATE DEHYDRATASE_SHIKIMATE DEHYDROGENASE, CHLOROPLASTIC"/>
    <property type="match status" value="1"/>
</dbReference>
<evidence type="ECO:0000313" key="2">
    <source>
        <dbReference type="EMBL" id="SVB32986.1"/>
    </source>
</evidence>
<dbReference type="GO" id="GO:0019632">
    <property type="term" value="P:shikimate metabolic process"/>
    <property type="evidence" value="ECO:0007669"/>
    <property type="project" value="TreeGrafter"/>
</dbReference>
<dbReference type="GO" id="GO:0009423">
    <property type="term" value="P:chorismate biosynthetic process"/>
    <property type="evidence" value="ECO:0007669"/>
    <property type="project" value="TreeGrafter"/>
</dbReference>
<dbReference type="EMBL" id="UINC01037462">
    <property type="protein sequence ID" value="SVB32986.1"/>
    <property type="molecule type" value="Genomic_DNA"/>
</dbReference>
<dbReference type="Gene3D" id="3.40.50.720">
    <property type="entry name" value="NAD(P)-binding Rossmann-like Domain"/>
    <property type="match status" value="1"/>
</dbReference>
<name>A0A382D3A2_9ZZZZ</name>
<dbReference type="GO" id="GO:0004764">
    <property type="term" value="F:shikimate 3-dehydrogenase (NADP+) activity"/>
    <property type="evidence" value="ECO:0007669"/>
    <property type="project" value="InterPro"/>
</dbReference>
<proteinExistence type="predicted"/>